<keyword evidence="7" id="KW-1185">Reference proteome</keyword>
<name>A0A4R7LE24_9RHOB</name>
<dbReference type="RefSeq" id="WP_134015155.1">
    <property type="nucleotide sequence ID" value="NZ_SOBH01000003.1"/>
</dbReference>
<dbReference type="NCBIfam" id="TIGR03170">
    <property type="entry name" value="flgA_cterm"/>
    <property type="match status" value="1"/>
</dbReference>
<keyword evidence="3 4" id="KW-0574">Periplasm</keyword>
<comment type="function">
    <text evidence="4">Involved in the assembly process of the P-ring formation. It may associate with FlgF on the rod constituting a structure essential for the P-ring assembly or may act as a modulator protein for the P-ring assembly.</text>
</comment>
<reference evidence="6 7" key="1">
    <citation type="submission" date="2019-03" db="EMBL/GenBank/DDBJ databases">
        <title>Genomic Encyclopedia of Archaeal and Bacterial Type Strains, Phase II (KMG-II): from individual species to whole genera.</title>
        <authorList>
            <person name="Goeker M."/>
        </authorList>
    </citation>
    <scope>NUCLEOTIDE SEQUENCE [LARGE SCALE GENOMIC DNA]</scope>
    <source>
        <strain evidence="6 7">DSM 29467</strain>
    </source>
</reference>
<gene>
    <name evidence="6" type="ORF">BDE40_2635</name>
</gene>
<dbReference type="Pfam" id="PF13144">
    <property type="entry name" value="ChapFlgA"/>
    <property type="match status" value="1"/>
</dbReference>
<evidence type="ECO:0000256" key="1">
    <source>
        <dbReference type="ARBA" id="ARBA00004418"/>
    </source>
</evidence>
<evidence type="ECO:0000256" key="2">
    <source>
        <dbReference type="ARBA" id="ARBA00022729"/>
    </source>
</evidence>
<feature type="chain" id="PRO_5020830377" description="Flagella basal body P-ring formation protein FlgA" evidence="4">
    <location>
        <begin position="21"/>
        <end position="145"/>
    </location>
</feature>
<evidence type="ECO:0000256" key="3">
    <source>
        <dbReference type="ARBA" id="ARBA00022764"/>
    </source>
</evidence>
<keyword evidence="6" id="KW-0969">Cilium</keyword>
<dbReference type="InterPro" id="IPR013974">
    <property type="entry name" value="SAF"/>
</dbReference>
<dbReference type="Gene3D" id="2.30.30.760">
    <property type="match status" value="1"/>
</dbReference>
<dbReference type="OrthoDB" id="7619725at2"/>
<comment type="caution">
    <text evidence="6">The sequence shown here is derived from an EMBL/GenBank/DDBJ whole genome shotgun (WGS) entry which is preliminary data.</text>
</comment>
<feature type="domain" description="SAF" evidence="5">
    <location>
        <begin position="23"/>
        <end position="81"/>
    </location>
</feature>
<keyword evidence="4" id="KW-1005">Bacterial flagellum biogenesis</keyword>
<dbReference type="InterPro" id="IPR039246">
    <property type="entry name" value="Flagellar_FlgA"/>
</dbReference>
<protein>
    <recommendedName>
        <fullName evidence="4">Flagella basal body P-ring formation protein FlgA</fullName>
    </recommendedName>
</protein>
<dbReference type="GO" id="GO:0044780">
    <property type="term" value="P:bacterial-type flagellum assembly"/>
    <property type="evidence" value="ECO:0007669"/>
    <property type="project" value="InterPro"/>
</dbReference>
<dbReference type="EMBL" id="SOBH01000003">
    <property type="protein sequence ID" value="TDT73857.1"/>
    <property type="molecule type" value="Genomic_DNA"/>
</dbReference>
<evidence type="ECO:0000259" key="5">
    <source>
        <dbReference type="SMART" id="SM00858"/>
    </source>
</evidence>
<dbReference type="CDD" id="cd11614">
    <property type="entry name" value="SAF_CpaB_FlgA_like"/>
    <property type="match status" value="1"/>
</dbReference>
<dbReference type="SMART" id="SM00858">
    <property type="entry name" value="SAF"/>
    <property type="match status" value="1"/>
</dbReference>
<keyword evidence="6" id="KW-0966">Cell projection</keyword>
<proteinExistence type="inferred from homology"/>
<comment type="subcellular location">
    <subcellularLocation>
        <location evidence="1 4">Periplasm</location>
    </subcellularLocation>
</comment>
<dbReference type="PANTHER" id="PTHR36307">
    <property type="entry name" value="FLAGELLA BASAL BODY P-RING FORMATION PROTEIN FLGA"/>
    <property type="match status" value="1"/>
</dbReference>
<evidence type="ECO:0000256" key="4">
    <source>
        <dbReference type="RuleBase" id="RU362063"/>
    </source>
</evidence>
<dbReference type="InterPro" id="IPR017585">
    <property type="entry name" value="SAF_FlgA"/>
</dbReference>
<evidence type="ECO:0000313" key="6">
    <source>
        <dbReference type="EMBL" id="TDT73857.1"/>
    </source>
</evidence>
<keyword evidence="2 4" id="KW-0732">Signal</keyword>
<dbReference type="AlphaFoldDB" id="A0A4R7LE24"/>
<feature type="signal peptide" evidence="4">
    <location>
        <begin position="1"/>
        <end position="20"/>
    </location>
</feature>
<comment type="similarity">
    <text evidence="4">Belongs to the FlgA family.</text>
</comment>
<evidence type="ECO:0000313" key="7">
    <source>
        <dbReference type="Proteomes" id="UP000294563"/>
    </source>
</evidence>
<dbReference type="PANTHER" id="PTHR36307:SF1">
    <property type="entry name" value="FLAGELLA BASAL BODY P-RING FORMATION PROTEIN FLGA"/>
    <property type="match status" value="1"/>
</dbReference>
<dbReference type="Proteomes" id="UP000294563">
    <property type="component" value="Unassembled WGS sequence"/>
</dbReference>
<dbReference type="GO" id="GO:0042597">
    <property type="term" value="C:periplasmic space"/>
    <property type="evidence" value="ECO:0007669"/>
    <property type="project" value="UniProtKB-SubCell"/>
</dbReference>
<keyword evidence="6" id="KW-0282">Flagellum</keyword>
<organism evidence="6 7">
    <name type="scientific">Litoreibacter halocynthiae</name>
    <dbReference type="NCBI Taxonomy" id="1242689"/>
    <lineage>
        <taxon>Bacteria</taxon>
        <taxon>Pseudomonadati</taxon>
        <taxon>Pseudomonadota</taxon>
        <taxon>Alphaproteobacteria</taxon>
        <taxon>Rhodobacterales</taxon>
        <taxon>Roseobacteraceae</taxon>
        <taxon>Litoreibacter</taxon>
    </lineage>
</organism>
<accession>A0A4R7LE24</accession>
<sequence length="145" mass="15579">MIASVQLLFILILCSVTANAATAQTVVPTHTLQPGDIISIDDVQIAEASVRDGFSELVQVLGFEVQRVLYRGRPMRPGDIGTPAVVERNEIVTLVYRIGELSIETEGRSLGRGAIGDKLKVLNLSSRNTVSGHVNELGTVIVGRE</sequence>